<keyword evidence="2" id="KW-1185">Reference proteome</keyword>
<sequence length="74" mass="7805">MGNKFDRNPLSIKCSLCFKTSSIILRKNGQGTNICVLVSAKSQLRSGARGTVNEPTHAATTTYSGSPDSFAAVV</sequence>
<evidence type="ECO:0000313" key="1">
    <source>
        <dbReference type="EMBL" id="KAK2988838.1"/>
    </source>
</evidence>
<reference evidence="1" key="1">
    <citation type="submission" date="2022-12" db="EMBL/GenBank/DDBJ databases">
        <title>Draft genome assemblies for two species of Escallonia (Escalloniales).</title>
        <authorList>
            <person name="Chanderbali A."/>
            <person name="Dervinis C."/>
            <person name="Anghel I."/>
            <person name="Soltis D."/>
            <person name="Soltis P."/>
            <person name="Zapata F."/>
        </authorList>
    </citation>
    <scope>NUCLEOTIDE SEQUENCE</scope>
    <source>
        <strain evidence="1">UCBG92.1500</strain>
        <tissue evidence="1">Leaf</tissue>
    </source>
</reference>
<proteinExistence type="predicted"/>
<name>A0AA88RPM6_9ASTE</name>
<accession>A0AA88RPM6</accession>
<gene>
    <name evidence="1" type="ORF">RJ640_015866</name>
</gene>
<dbReference type="AlphaFoldDB" id="A0AA88RPM6"/>
<evidence type="ECO:0000313" key="2">
    <source>
        <dbReference type="Proteomes" id="UP001187471"/>
    </source>
</evidence>
<dbReference type="EMBL" id="JAVXUO010000820">
    <property type="protein sequence ID" value="KAK2988838.1"/>
    <property type="molecule type" value="Genomic_DNA"/>
</dbReference>
<dbReference type="Proteomes" id="UP001187471">
    <property type="component" value="Unassembled WGS sequence"/>
</dbReference>
<protein>
    <submittedName>
        <fullName evidence="1">Uncharacterized protein</fullName>
    </submittedName>
</protein>
<organism evidence="1 2">
    <name type="scientific">Escallonia rubra</name>
    <dbReference type="NCBI Taxonomy" id="112253"/>
    <lineage>
        <taxon>Eukaryota</taxon>
        <taxon>Viridiplantae</taxon>
        <taxon>Streptophyta</taxon>
        <taxon>Embryophyta</taxon>
        <taxon>Tracheophyta</taxon>
        <taxon>Spermatophyta</taxon>
        <taxon>Magnoliopsida</taxon>
        <taxon>eudicotyledons</taxon>
        <taxon>Gunneridae</taxon>
        <taxon>Pentapetalae</taxon>
        <taxon>asterids</taxon>
        <taxon>campanulids</taxon>
        <taxon>Escalloniales</taxon>
        <taxon>Escalloniaceae</taxon>
        <taxon>Escallonia</taxon>
    </lineage>
</organism>
<comment type="caution">
    <text evidence="1">The sequence shown here is derived from an EMBL/GenBank/DDBJ whole genome shotgun (WGS) entry which is preliminary data.</text>
</comment>